<dbReference type="PANTHER" id="PTHR23055">
    <property type="entry name" value="CALCIUM BINDING PROTEINS"/>
    <property type="match status" value="1"/>
</dbReference>
<keyword evidence="6" id="KW-0449">Lipoprotein</keyword>
<organism evidence="8">
    <name type="scientific">Chromera velia CCMP2878</name>
    <dbReference type="NCBI Taxonomy" id="1169474"/>
    <lineage>
        <taxon>Eukaryota</taxon>
        <taxon>Sar</taxon>
        <taxon>Alveolata</taxon>
        <taxon>Colpodellida</taxon>
        <taxon>Chromeraceae</taxon>
        <taxon>Chromera</taxon>
    </lineage>
</organism>
<dbReference type="PROSITE" id="PS50222">
    <property type="entry name" value="EF_HAND_2"/>
    <property type="match status" value="1"/>
</dbReference>
<dbReference type="VEuPathDB" id="CryptoDB:Cvel_6000"/>
<dbReference type="InterPro" id="IPR011992">
    <property type="entry name" value="EF-hand-dom_pair"/>
</dbReference>
<evidence type="ECO:0000256" key="1">
    <source>
        <dbReference type="ARBA" id="ARBA00006049"/>
    </source>
</evidence>
<dbReference type="Pfam" id="PF00036">
    <property type="entry name" value="EF-hand_1"/>
    <property type="match status" value="1"/>
</dbReference>
<dbReference type="GO" id="GO:0005509">
    <property type="term" value="F:calcium ion binding"/>
    <property type="evidence" value="ECO:0007669"/>
    <property type="project" value="InterPro"/>
</dbReference>
<keyword evidence="3" id="KW-0479">Metal-binding</keyword>
<dbReference type="InterPro" id="IPR002048">
    <property type="entry name" value="EF_hand_dom"/>
</dbReference>
<evidence type="ECO:0000256" key="6">
    <source>
        <dbReference type="ARBA" id="ARBA00023288"/>
    </source>
</evidence>
<dbReference type="InterPro" id="IPR028846">
    <property type="entry name" value="Recoverin"/>
</dbReference>
<dbReference type="InterPro" id="IPR018247">
    <property type="entry name" value="EF_Hand_1_Ca_BS"/>
</dbReference>
<dbReference type="Gene3D" id="1.10.238.10">
    <property type="entry name" value="EF-hand"/>
    <property type="match status" value="1"/>
</dbReference>
<dbReference type="PANTHER" id="PTHR23055:SF178">
    <property type="entry name" value="NEUROCALCIN HOMOLOG"/>
    <property type="match status" value="1"/>
</dbReference>
<dbReference type="EMBL" id="CDMZ01002072">
    <property type="protein sequence ID" value="CEM40618.1"/>
    <property type="molecule type" value="Genomic_DNA"/>
</dbReference>
<dbReference type="PhylomeDB" id="A0A0G4HA28"/>
<name>A0A0G4HA28_9ALVE</name>
<accession>A0A0G4HA28</accession>
<sequence length="234" mass="26020">MGGKESKQDTGALAADLGVSDASDINTEKLRSGFRSIAKGSERLSRPHFNEALRLLEELGLRRLSNTPLGNRLFDIFDRNGNGQVDEDEFVNGCSSLMSPDQANKLDLTFQAYDLQSRGVVSKSDVVKIMTDSWTAAFERLADRVKQDPRMQGEPRRSEVIGFAQRNADKMRQTVENSFDNFDRLRKGTLDKSEFSQWAMAEDRTIVARASHLTVQVAVVFVNIEKRTSVGGAG</sequence>
<keyword evidence="2" id="KW-0519">Myristate</keyword>
<protein>
    <recommendedName>
        <fullName evidence="7">EF-hand domain-containing protein</fullName>
    </recommendedName>
</protein>
<dbReference type="CDD" id="cd00051">
    <property type="entry name" value="EFh"/>
    <property type="match status" value="1"/>
</dbReference>
<keyword evidence="4" id="KW-0677">Repeat</keyword>
<evidence type="ECO:0000259" key="7">
    <source>
        <dbReference type="PROSITE" id="PS50222"/>
    </source>
</evidence>
<evidence type="ECO:0000313" key="8">
    <source>
        <dbReference type="EMBL" id="CEM40618.1"/>
    </source>
</evidence>
<dbReference type="SUPFAM" id="SSF47473">
    <property type="entry name" value="EF-hand"/>
    <property type="match status" value="1"/>
</dbReference>
<evidence type="ECO:0000256" key="2">
    <source>
        <dbReference type="ARBA" id="ARBA00022707"/>
    </source>
</evidence>
<comment type="similarity">
    <text evidence="1">Belongs to the recoverin family.</text>
</comment>
<dbReference type="AlphaFoldDB" id="A0A0G4HA28"/>
<keyword evidence="5" id="KW-0106">Calcium</keyword>
<evidence type="ECO:0000256" key="5">
    <source>
        <dbReference type="ARBA" id="ARBA00022837"/>
    </source>
</evidence>
<feature type="domain" description="EF-hand" evidence="7">
    <location>
        <begin position="72"/>
        <end position="100"/>
    </location>
</feature>
<gene>
    <name evidence="8" type="ORF">Cvel_6000</name>
</gene>
<dbReference type="SMART" id="SM00054">
    <property type="entry name" value="EFh"/>
    <property type="match status" value="3"/>
</dbReference>
<evidence type="ECO:0000256" key="4">
    <source>
        <dbReference type="ARBA" id="ARBA00022737"/>
    </source>
</evidence>
<proteinExistence type="inferred from homology"/>
<reference evidence="8" key="1">
    <citation type="submission" date="2014-11" db="EMBL/GenBank/DDBJ databases">
        <authorList>
            <person name="Otto D Thomas"/>
            <person name="Naeem Raeece"/>
        </authorList>
    </citation>
    <scope>NUCLEOTIDE SEQUENCE</scope>
</reference>
<dbReference type="PROSITE" id="PS00018">
    <property type="entry name" value="EF_HAND_1"/>
    <property type="match status" value="1"/>
</dbReference>
<evidence type="ECO:0000256" key="3">
    <source>
        <dbReference type="ARBA" id="ARBA00022723"/>
    </source>
</evidence>